<dbReference type="InterPro" id="IPR029063">
    <property type="entry name" value="SAM-dependent_MTases_sf"/>
</dbReference>
<dbReference type="GO" id="GO:0008170">
    <property type="term" value="F:N-methyltransferase activity"/>
    <property type="evidence" value="ECO:0007669"/>
    <property type="project" value="InterPro"/>
</dbReference>
<feature type="domain" description="DNA methylase N-4/N-6" evidence="3">
    <location>
        <begin position="1"/>
        <end position="48"/>
    </location>
</feature>
<dbReference type="Gene3D" id="3.40.50.150">
    <property type="entry name" value="Vaccinia Virus protein VP39"/>
    <property type="match status" value="1"/>
</dbReference>
<dbReference type="AlphaFoldDB" id="A0A975GN11"/>
<dbReference type="Pfam" id="PF01555">
    <property type="entry name" value="N6_N4_Mtase"/>
    <property type="match status" value="1"/>
</dbReference>
<dbReference type="RefSeq" id="WP_207682680.1">
    <property type="nucleotide sequence ID" value="NZ_CP061800.1"/>
</dbReference>
<dbReference type="InterPro" id="IPR002941">
    <property type="entry name" value="DNA_methylase_N4/N6"/>
</dbReference>
<dbReference type="GO" id="GO:0032259">
    <property type="term" value="P:methylation"/>
    <property type="evidence" value="ECO:0007669"/>
    <property type="project" value="UniProtKB-KW"/>
</dbReference>
<keyword evidence="1 4" id="KW-0489">Methyltransferase</keyword>
<organism evidence="4 5">
    <name type="scientific">Desulfonema magnum</name>
    <dbReference type="NCBI Taxonomy" id="45655"/>
    <lineage>
        <taxon>Bacteria</taxon>
        <taxon>Pseudomonadati</taxon>
        <taxon>Thermodesulfobacteriota</taxon>
        <taxon>Desulfobacteria</taxon>
        <taxon>Desulfobacterales</taxon>
        <taxon>Desulfococcaceae</taxon>
        <taxon>Desulfonema</taxon>
    </lineage>
</organism>
<evidence type="ECO:0000259" key="3">
    <source>
        <dbReference type="Pfam" id="PF01555"/>
    </source>
</evidence>
<dbReference type="EMBL" id="CP061800">
    <property type="protein sequence ID" value="QTA87521.1"/>
    <property type="molecule type" value="Genomic_DNA"/>
</dbReference>
<sequence length="127" mass="14497">MVLASSDEADLIVDPFAGSGTTLRVCQQLKRKCLGIELNPEYVEMIKQRLKKPCLGFDSIDSRMERVPKDLNDKKIREAYLSNHIKWFLGNHNGSVSNFMSTVKKMYGDEPSHSSDNELRQRSLFDS</sequence>
<gene>
    <name evidence="4" type="ORF">dnm_035550</name>
</gene>
<reference evidence="4" key="1">
    <citation type="journal article" date="2021" name="Microb. Physiol.">
        <title>Proteogenomic Insights into the Physiology of Marine, Sulfate-Reducing, Filamentous Desulfonema limicola and Desulfonema magnum.</title>
        <authorList>
            <person name="Schnaars V."/>
            <person name="Wohlbrand L."/>
            <person name="Scheve S."/>
            <person name="Hinrichs C."/>
            <person name="Reinhardt R."/>
            <person name="Rabus R."/>
        </authorList>
    </citation>
    <scope>NUCLEOTIDE SEQUENCE</scope>
    <source>
        <strain evidence="4">4be13</strain>
    </source>
</reference>
<evidence type="ECO:0000256" key="2">
    <source>
        <dbReference type="ARBA" id="ARBA00022679"/>
    </source>
</evidence>
<evidence type="ECO:0000313" key="4">
    <source>
        <dbReference type="EMBL" id="QTA87521.1"/>
    </source>
</evidence>
<accession>A0A975GN11</accession>
<dbReference type="SUPFAM" id="SSF53335">
    <property type="entry name" value="S-adenosyl-L-methionine-dependent methyltransferases"/>
    <property type="match status" value="1"/>
</dbReference>
<keyword evidence="5" id="KW-1185">Reference proteome</keyword>
<proteinExistence type="predicted"/>
<dbReference type="GO" id="GO:0003677">
    <property type="term" value="F:DNA binding"/>
    <property type="evidence" value="ECO:0007669"/>
    <property type="project" value="InterPro"/>
</dbReference>
<evidence type="ECO:0000256" key="1">
    <source>
        <dbReference type="ARBA" id="ARBA00022603"/>
    </source>
</evidence>
<protein>
    <submittedName>
        <fullName evidence="4">SAM-dependent DNA methylase</fullName>
    </submittedName>
</protein>
<evidence type="ECO:0000313" key="5">
    <source>
        <dbReference type="Proteomes" id="UP000663722"/>
    </source>
</evidence>
<keyword evidence="2" id="KW-0808">Transferase</keyword>
<dbReference type="Proteomes" id="UP000663722">
    <property type="component" value="Chromosome"/>
</dbReference>
<dbReference type="PRINTS" id="PR00508">
    <property type="entry name" value="S21N4MTFRASE"/>
</dbReference>
<dbReference type="InterPro" id="IPR001091">
    <property type="entry name" value="RM_Methyltransferase"/>
</dbReference>
<name>A0A975GN11_9BACT</name>
<dbReference type="KEGG" id="dmm:dnm_035550"/>